<dbReference type="AlphaFoldDB" id="A0A1T4YKG6"/>
<evidence type="ECO:0000256" key="4">
    <source>
        <dbReference type="ARBA" id="ARBA00023136"/>
    </source>
</evidence>
<dbReference type="InterPro" id="IPR019109">
    <property type="entry name" value="MamF_MmsF"/>
</dbReference>
<feature type="transmembrane region" description="Helical" evidence="6">
    <location>
        <begin position="73"/>
        <end position="96"/>
    </location>
</feature>
<evidence type="ECO:0008006" key="9">
    <source>
        <dbReference type="Google" id="ProtNLM"/>
    </source>
</evidence>
<reference evidence="8" key="1">
    <citation type="submission" date="2017-02" db="EMBL/GenBank/DDBJ databases">
        <authorList>
            <person name="Varghese N."/>
            <person name="Submissions S."/>
        </authorList>
    </citation>
    <scope>NUCLEOTIDE SEQUENCE [LARGE SCALE GENOMIC DNA]</scope>
    <source>
        <strain evidence="8">VKM Ac-2052</strain>
    </source>
</reference>
<name>A0A1T4YKG6_9MICO</name>
<feature type="transmembrane region" description="Helical" evidence="6">
    <location>
        <begin position="28"/>
        <end position="52"/>
    </location>
</feature>
<protein>
    <recommendedName>
        <fullName evidence="9">DUF4870 domain-containing protein</fullName>
    </recommendedName>
</protein>
<feature type="compositionally biased region" description="Pro residues" evidence="5">
    <location>
        <begin position="7"/>
        <end position="21"/>
    </location>
</feature>
<evidence type="ECO:0000256" key="1">
    <source>
        <dbReference type="ARBA" id="ARBA00004141"/>
    </source>
</evidence>
<evidence type="ECO:0000256" key="3">
    <source>
        <dbReference type="ARBA" id="ARBA00022989"/>
    </source>
</evidence>
<feature type="region of interest" description="Disordered" evidence="5">
    <location>
        <begin position="1"/>
        <end position="21"/>
    </location>
</feature>
<keyword evidence="3 6" id="KW-1133">Transmembrane helix</keyword>
<evidence type="ECO:0000256" key="6">
    <source>
        <dbReference type="SAM" id="Phobius"/>
    </source>
</evidence>
<evidence type="ECO:0000313" key="7">
    <source>
        <dbReference type="EMBL" id="SKB01751.1"/>
    </source>
</evidence>
<evidence type="ECO:0000256" key="5">
    <source>
        <dbReference type="SAM" id="MobiDB-lite"/>
    </source>
</evidence>
<accession>A0A1T4YKG6</accession>
<evidence type="ECO:0000256" key="2">
    <source>
        <dbReference type="ARBA" id="ARBA00022692"/>
    </source>
</evidence>
<organism evidence="7 8">
    <name type="scientific">Agreia bicolorata</name>
    <dbReference type="NCBI Taxonomy" id="110935"/>
    <lineage>
        <taxon>Bacteria</taxon>
        <taxon>Bacillati</taxon>
        <taxon>Actinomycetota</taxon>
        <taxon>Actinomycetes</taxon>
        <taxon>Micrococcales</taxon>
        <taxon>Microbacteriaceae</taxon>
        <taxon>Agreia</taxon>
    </lineage>
</organism>
<dbReference type="Pfam" id="PF09685">
    <property type="entry name" value="MamF_MmsF"/>
    <property type="match status" value="1"/>
</dbReference>
<keyword evidence="4 6" id="KW-0472">Membrane</keyword>
<feature type="transmembrane region" description="Helical" evidence="6">
    <location>
        <begin position="102"/>
        <end position="119"/>
    </location>
</feature>
<dbReference type="EMBL" id="FUYG01000010">
    <property type="protein sequence ID" value="SKB01751.1"/>
    <property type="molecule type" value="Genomic_DNA"/>
</dbReference>
<gene>
    <name evidence="7" type="ORF">SAMN06295879_3328</name>
</gene>
<dbReference type="Proteomes" id="UP000189735">
    <property type="component" value="Unassembled WGS sequence"/>
</dbReference>
<keyword evidence="2 6" id="KW-0812">Transmembrane</keyword>
<comment type="subcellular location">
    <subcellularLocation>
        <location evidence="1">Membrane</location>
        <topology evidence="1">Multi-pass membrane protein</topology>
    </subcellularLocation>
</comment>
<sequence>MVDMTSAPPPSDAAYQPQPPMAPQDQRLWATLIHLGGILFGFIPALVGYLVLKDRGDFIRQHTLEELNFQISYTIYAVAILILSIPTLGIASLLLIILGPAALIFMIIAAVKANAGDFYRYPLIFRFVK</sequence>
<proteinExistence type="predicted"/>
<evidence type="ECO:0000313" key="8">
    <source>
        <dbReference type="Proteomes" id="UP000189735"/>
    </source>
</evidence>